<evidence type="ECO:0000313" key="2">
    <source>
        <dbReference type="EMBL" id="XAM18011.1"/>
    </source>
</evidence>
<dbReference type="Proteomes" id="UP001434737">
    <property type="component" value="Chromosome"/>
</dbReference>
<keyword evidence="1" id="KW-0175">Coiled coil</keyword>
<name>A0ABZ3F4A9_9HELI</name>
<proteinExistence type="predicted"/>
<evidence type="ECO:0000256" key="1">
    <source>
        <dbReference type="SAM" id="Coils"/>
    </source>
</evidence>
<reference evidence="2 3" key="1">
    <citation type="submission" date="2024-02" db="EMBL/GenBank/DDBJ databases">
        <title>Genome and pathogenicity analysis of Helicobacter mastomyrinus isolated from mice.</title>
        <authorList>
            <person name="Zhu L."/>
        </authorList>
    </citation>
    <scope>NUCLEOTIDE SEQUENCE [LARGE SCALE GENOMIC DNA]</scope>
    <source>
        <strain evidence="2 3">Hm-17</strain>
    </source>
</reference>
<dbReference type="EMBL" id="CP145316">
    <property type="protein sequence ID" value="XAM18011.1"/>
    <property type="molecule type" value="Genomic_DNA"/>
</dbReference>
<gene>
    <name evidence="2" type="ORF">V3I05_10050</name>
</gene>
<accession>A0ABZ3F4A9</accession>
<protein>
    <submittedName>
        <fullName evidence="2">Uncharacterized protein</fullName>
    </submittedName>
</protein>
<feature type="coiled-coil region" evidence="1">
    <location>
        <begin position="336"/>
        <end position="370"/>
    </location>
</feature>
<evidence type="ECO:0000313" key="3">
    <source>
        <dbReference type="Proteomes" id="UP001434737"/>
    </source>
</evidence>
<organism evidence="2 3">
    <name type="scientific">Helicobacter mastomyrinus</name>
    <dbReference type="NCBI Taxonomy" id="287948"/>
    <lineage>
        <taxon>Bacteria</taxon>
        <taxon>Pseudomonadati</taxon>
        <taxon>Campylobacterota</taxon>
        <taxon>Epsilonproteobacteria</taxon>
        <taxon>Campylobacterales</taxon>
        <taxon>Helicobacteraceae</taxon>
        <taxon>Helicobacter</taxon>
    </lineage>
</organism>
<sequence>MNSHTLYDEALQILQKYFSESVNITEAKMKSEKALFTLLQDNPSAENDIRLAILHFYDQKGLGCFVHYDKKQLQIITRIKNYTHNLYVQRICDFLKMHKSTLYTQEPSKADFDELFSFVNSMLDLQNQSTKRDMIKVALRNVFGIQPRDGLFFKDGNIKLRKFDNEMVQISNEIRQINNRMHINVLSNADKQSIDDMLQSVNIQDVIMQNTSQILQNDIDLTHIDNILFNQRFGFFAIQKLRLFLEKLPLKRVDSIAKSMYCLTLVQQYSWVMFEIVAKELLDLCIKDNANAISFIEFYNGGSIELGGKIYTKPLIIDKNGKPWTLALIKEALHNKISVEFDIQSMQKQANKLEERIHNLTNQIAQDKLRQKGYEADAQTYNDILENKNKTLRLLVDKKAPKVEIIALGSEINKLIVDKSHTLNTLEETQKNIATLHKEHNTLLSSQKTLQEQISYSLKKHKERFLQYDLLLRALGDAIANGKELV</sequence>
<dbReference type="RefSeq" id="WP_295700387.1">
    <property type="nucleotide sequence ID" value="NZ_CP145316.1"/>
</dbReference>
<keyword evidence="3" id="KW-1185">Reference proteome</keyword>